<evidence type="ECO:0000259" key="11">
    <source>
        <dbReference type="Pfam" id="PF02803"/>
    </source>
</evidence>
<keyword evidence="4" id="KW-0560">Oxidoreductase</keyword>
<dbReference type="PANTHER" id="PTHR18919">
    <property type="entry name" value="ACETYL-COA C-ACYLTRANSFERASE"/>
    <property type="match status" value="1"/>
</dbReference>
<dbReference type="Gene3D" id="3.40.309.10">
    <property type="entry name" value="Aldehyde Dehydrogenase, Chain A, domain 2"/>
    <property type="match status" value="1"/>
</dbReference>
<feature type="domain" description="Thiolase N-terminal" evidence="9">
    <location>
        <begin position="573"/>
        <end position="844"/>
    </location>
</feature>
<evidence type="ECO:0000256" key="1">
    <source>
        <dbReference type="ARBA" id="ARBA00010982"/>
    </source>
</evidence>
<dbReference type="SUPFAM" id="SSF53901">
    <property type="entry name" value="Thiolase-like"/>
    <property type="match status" value="2"/>
</dbReference>
<reference evidence="12 13" key="1">
    <citation type="submission" date="2015-12" db="EMBL/GenBank/DDBJ databases">
        <title>Genome sequence of Streptomyces sp. G25.</title>
        <authorList>
            <person name="Poehlein A."/>
            <person name="Roettig A."/>
            <person name="Hiessl S."/>
            <person name="Hauschild P."/>
            <person name="Schauer J."/>
            <person name="Madkour M.H."/>
            <person name="Al-Ansari A.M."/>
            <person name="Almakishah N.H."/>
            <person name="Steinbuechel A."/>
            <person name="Daniel R."/>
        </authorList>
    </citation>
    <scope>NUCLEOTIDE SEQUENCE [LARGE SCALE GENOMIC DNA]</scope>
    <source>
        <strain evidence="13">G25(2015)</strain>
    </source>
</reference>
<dbReference type="Pfam" id="PF00171">
    <property type="entry name" value="Aldedh"/>
    <property type="match status" value="1"/>
</dbReference>
<evidence type="ECO:0000256" key="2">
    <source>
        <dbReference type="ARBA" id="ARBA00012705"/>
    </source>
</evidence>
<feature type="compositionally biased region" description="Low complexity" evidence="8">
    <location>
        <begin position="514"/>
        <end position="534"/>
    </location>
</feature>
<evidence type="ECO:0000313" key="12">
    <source>
        <dbReference type="EMBL" id="OAH11791.1"/>
    </source>
</evidence>
<dbReference type="GO" id="GO:0016620">
    <property type="term" value="F:oxidoreductase activity, acting on the aldehyde or oxo group of donors, NAD or NADP as acceptor"/>
    <property type="evidence" value="ECO:0007669"/>
    <property type="project" value="InterPro"/>
</dbReference>
<dbReference type="Pfam" id="PF00108">
    <property type="entry name" value="Thiolase_N"/>
    <property type="match status" value="1"/>
</dbReference>
<evidence type="ECO:0000313" key="13">
    <source>
        <dbReference type="Proteomes" id="UP000077381"/>
    </source>
</evidence>
<evidence type="ECO:0000256" key="5">
    <source>
        <dbReference type="ARBA" id="ARBA00023315"/>
    </source>
</evidence>
<evidence type="ECO:0000256" key="6">
    <source>
        <dbReference type="ARBA" id="ARBA00030755"/>
    </source>
</evidence>
<dbReference type="InterPro" id="IPR020616">
    <property type="entry name" value="Thiolase_N"/>
</dbReference>
<dbReference type="PROSITE" id="PS00737">
    <property type="entry name" value="THIOLASE_2"/>
    <property type="match status" value="1"/>
</dbReference>
<dbReference type="InterPro" id="IPR016162">
    <property type="entry name" value="Ald_DH_N"/>
</dbReference>
<dbReference type="EMBL" id="LOHS01000102">
    <property type="protein sequence ID" value="OAH11791.1"/>
    <property type="molecule type" value="Genomic_DNA"/>
</dbReference>
<dbReference type="PROSITE" id="PS00099">
    <property type="entry name" value="THIOLASE_3"/>
    <property type="match status" value="1"/>
</dbReference>
<dbReference type="PROSITE" id="PS00098">
    <property type="entry name" value="THIOLASE_1"/>
    <property type="match status" value="1"/>
</dbReference>
<accession>A0A177HLF7</accession>
<dbReference type="InterPro" id="IPR020615">
    <property type="entry name" value="Thiolase_acyl_enz_int_AS"/>
</dbReference>
<dbReference type="Gene3D" id="3.40.47.10">
    <property type="match status" value="1"/>
</dbReference>
<evidence type="ECO:0000256" key="8">
    <source>
        <dbReference type="SAM" id="MobiDB-lite"/>
    </source>
</evidence>
<dbReference type="Gene3D" id="3.40.605.10">
    <property type="entry name" value="Aldehyde Dehydrogenase, Chain A, domain 1"/>
    <property type="match status" value="1"/>
</dbReference>
<evidence type="ECO:0000256" key="4">
    <source>
        <dbReference type="ARBA" id="ARBA00023002"/>
    </source>
</evidence>
<dbReference type="GO" id="GO:0003985">
    <property type="term" value="F:acetyl-CoA C-acetyltransferase activity"/>
    <property type="evidence" value="ECO:0007669"/>
    <property type="project" value="UniProtKB-EC"/>
</dbReference>
<dbReference type="InterPro" id="IPR020610">
    <property type="entry name" value="Thiolase_AS"/>
</dbReference>
<dbReference type="EC" id="2.3.1.9" evidence="2"/>
<dbReference type="PANTHER" id="PTHR18919:SF107">
    <property type="entry name" value="ACETYL-COA ACETYLTRANSFERASE, CYTOSOLIC"/>
    <property type="match status" value="1"/>
</dbReference>
<comment type="similarity">
    <text evidence="1">Belongs to the thiolase-like superfamily. Thiolase family.</text>
</comment>
<dbReference type="SUPFAM" id="SSF53720">
    <property type="entry name" value="ALDH-like"/>
    <property type="match status" value="1"/>
</dbReference>
<dbReference type="InterPro" id="IPR016163">
    <property type="entry name" value="Ald_DH_C"/>
</dbReference>
<evidence type="ECO:0000259" key="9">
    <source>
        <dbReference type="Pfam" id="PF00108"/>
    </source>
</evidence>
<dbReference type="InterPro" id="IPR011975">
    <property type="entry name" value="PaaN_2"/>
</dbReference>
<feature type="domain" description="Thiolase C-terminal" evidence="11">
    <location>
        <begin position="853"/>
        <end position="974"/>
    </location>
</feature>
<keyword evidence="5 12" id="KW-0012">Acyltransferase</keyword>
<dbReference type="NCBIfam" id="TIGR01930">
    <property type="entry name" value="AcCoA-C-Actrans"/>
    <property type="match status" value="1"/>
</dbReference>
<proteinExistence type="inferred from homology"/>
<gene>
    <name evidence="12" type="primary">paaJ_3</name>
    <name evidence="12" type="ORF">STSP_49600</name>
</gene>
<feature type="region of interest" description="Disordered" evidence="8">
    <location>
        <begin position="482"/>
        <end position="570"/>
    </location>
</feature>
<dbReference type="STRING" id="1716141.STSP_49600"/>
<evidence type="ECO:0000259" key="10">
    <source>
        <dbReference type="Pfam" id="PF00171"/>
    </source>
</evidence>
<dbReference type="PATRIC" id="fig|1716141.3.peg.5208"/>
<name>A0A177HLF7_9ACTN</name>
<keyword evidence="3 12" id="KW-0808">Transferase</keyword>
<comment type="caution">
    <text evidence="12">The sequence shown here is derived from an EMBL/GenBank/DDBJ whole genome shotgun (WGS) entry which is preliminary data.</text>
</comment>
<organism evidence="12 13">
    <name type="scientific">Streptomyces jeddahensis</name>
    <dbReference type="NCBI Taxonomy" id="1716141"/>
    <lineage>
        <taxon>Bacteria</taxon>
        <taxon>Bacillati</taxon>
        <taxon>Actinomycetota</taxon>
        <taxon>Actinomycetes</taxon>
        <taxon>Kitasatosporales</taxon>
        <taxon>Streptomycetaceae</taxon>
        <taxon>Streptomyces</taxon>
    </lineage>
</organism>
<dbReference type="InterPro" id="IPR016161">
    <property type="entry name" value="Ald_DH/histidinol_DH"/>
</dbReference>
<dbReference type="FunFam" id="3.40.47.10:FF:000010">
    <property type="entry name" value="Acetyl-CoA acetyltransferase (Thiolase)"/>
    <property type="match status" value="1"/>
</dbReference>
<evidence type="ECO:0000256" key="7">
    <source>
        <dbReference type="ARBA" id="ARBA00040529"/>
    </source>
</evidence>
<dbReference type="InterPro" id="IPR020617">
    <property type="entry name" value="Thiolase_C"/>
</dbReference>
<dbReference type="NCBIfam" id="TIGR02288">
    <property type="entry name" value="PaaN_2"/>
    <property type="match status" value="1"/>
</dbReference>
<dbReference type="CDD" id="cd00751">
    <property type="entry name" value="thiolase"/>
    <property type="match status" value="1"/>
</dbReference>
<dbReference type="Proteomes" id="UP000077381">
    <property type="component" value="Unassembled WGS sequence"/>
</dbReference>
<feature type="compositionally biased region" description="Pro residues" evidence="8">
    <location>
        <begin position="535"/>
        <end position="545"/>
    </location>
</feature>
<dbReference type="InterPro" id="IPR016039">
    <property type="entry name" value="Thiolase-like"/>
</dbReference>
<dbReference type="InterPro" id="IPR002155">
    <property type="entry name" value="Thiolase"/>
</dbReference>
<sequence length="975" mass="102650">MPQNPRECPDFFARHQPLLDRAVAATASRDHWTPYPESPSKFVYGEDAAKNGEAAFLDRVGGHFELPGHPGSGVVPATETSPYGFALGITYPRVFPEEAVAAAKAATGAWRDAGPDTRAGAAAEILARLNAASFEIAHAVQHTTGQAFVMAFQAGSPHAQDRGLEAVAYAWAEQKRHPVAARWSKPQRKGGPLVMDKKFTPVGRGVALLIACNTFPTWNGYPGLFASLVTGNPVVVKPHPGAVLPLAITVRIAREVLAEAGFDPNLVVLAAESPEERTASVYALHPDVRIIDFTGSTAFGDWLEANARQAAVYTEKSGLNTVVLDSTDDYRGLLGNLAFSLSLYSGQMCTTPQNLLIPREGFATDQGMKTADEFAADLGAALDRLLGDPARAAGTLGAIVGDGVRERLERAARLGRTVRASAPIEHPEHPEAVVRTPLVARLDAEADRETYTREWFGPVSFVIGTDSTRHSLEIFRETVREHGALTEPSTPPAKRCWPPPSRRHWTPECNCRRTSPAGSSSTSPPLSVTSTAAPPTRPPAPPSPIPRSSQAASRRCSRAGPFLSRSPPMPDEVFLIDGARTPQGRYGGVLASVRPDDLAALVVGEAVGRAGVPGEAVDEVILGAANQAGEDNRDVARMAVLLAGLAETVPGYTVNRLCASGLTAVASAAQAIRSGEADVVVAGGVESMTRAPWVMEKPGTPWAKPGEVHDTSLGWRFTNPRFAAADRAVPAGAGPETTKLTLSMGQTAEEVAALDGITRADSDAFALRSHQWAVAAQEAGRLAQEIVPVPVRDGEVTRDEGPRPATTMEKLGALRTIFREGGIVTAGSSSPLSDGAAALVVASAAAVERYGLTPRARIVTSASAGVQPNLMGLGPVPATEKALARAGWRTGDLDAIELNEAFAAQALAVIRRLKLDEEKVNADGGAIALGHPLGCSGARILLTLLGRLEREDARRGLATLCVGVGQGVAMLVERV</sequence>
<evidence type="ECO:0000256" key="3">
    <source>
        <dbReference type="ARBA" id="ARBA00022679"/>
    </source>
</evidence>
<dbReference type="InterPro" id="IPR020613">
    <property type="entry name" value="Thiolase_CS"/>
</dbReference>
<dbReference type="InterPro" id="IPR015590">
    <property type="entry name" value="Aldehyde_DH_dom"/>
</dbReference>
<dbReference type="AlphaFoldDB" id="A0A177HLF7"/>
<feature type="domain" description="Aldehyde dehydrogenase" evidence="10">
    <location>
        <begin position="97"/>
        <end position="474"/>
    </location>
</feature>
<dbReference type="Pfam" id="PF02803">
    <property type="entry name" value="Thiolase_C"/>
    <property type="match status" value="1"/>
</dbReference>
<protein>
    <recommendedName>
        <fullName evidence="7">Probable acetyl-CoA acetyltransferase</fullName>
        <ecNumber evidence="2">2.3.1.9</ecNumber>
    </recommendedName>
    <alternativeName>
        <fullName evidence="6">Acetoacetyl-CoA thiolase</fullName>
    </alternativeName>
</protein>
<keyword evidence="13" id="KW-1185">Reference proteome</keyword>